<dbReference type="FunFam" id="1.10.287.180:FF:000001">
    <property type="entry name" value="Transcription elongation factor GreA"/>
    <property type="match status" value="1"/>
</dbReference>
<keyword evidence="9" id="KW-0648">Protein biosynthesis</keyword>
<proteinExistence type="inferred from homology"/>
<dbReference type="InterPro" id="IPR001437">
    <property type="entry name" value="Tscrpt_elong_fac_GreA/B_C"/>
</dbReference>
<keyword evidence="9" id="KW-0251">Elongation factor</keyword>
<reference evidence="9 10" key="1">
    <citation type="submission" date="2017-09" db="EMBL/GenBank/DDBJ databases">
        <title>Depth-based differentiation of microbial function through sediment-hosted aquifers and enrichment of novel symbionts in the deep terrestrial subsurface.</title>
        <authorList>
            <person name="Probst A.J."/>
            <person name="Ladd B."/>
            <person name="Jarett J.K."/>
            <person name="Geller-Mcgrath D.E."/>
            <person name="Sieber C.M."/>
            <person name="Emerson J.B."/>
            <person name="Anantharaman K."/>
            <person name="Thomas B.C."/>
            <person name="Malmstrom R."/>
            <person name="Stieglmeier M."/>
            <person name="Klingl A."/>
            <person name="Woyke T."/>
            <person name="Ryan C.M."/>
            <person name="Banfield J.F."/>
        </authorList>
    </citation>
    <scope>NUCLEOTIDE SEQUENCE [LARGE SCALE GENOMIC DNA]</scope>
    <source>
        <strain evidence="9">CG23_combo_of_CG06-09_8_20_14_all_41_10</strain>
    </source>
</reference>
<dbReference type="AlphaFoldDB" id="A0A2G9ZQY0"/>
<dbReference type="GO" id="GO:0006354">
    <property type="term" value="P:DNA-templated transcription elongation"/>
    <property type="evidence" value="ECO:0007669"/>
    <property type="project" value="TreeGrafter"/>
</dbReference>
<dbReference type="Gene3D" id="1.10.287.180">
    <property type="entry name" value="Transcription elongation factor, GreA/GreB, N-terminal domain"/>
    <property type="match status" value="1"/>
</dbReference>
<keyword evidence="3" id="KW-0805">Transcription regulation</keyword>
<evidence type="ECO:0000256" key="6">
    <source>
        <dbReference type="ARBA" id="ARBA00030776"/>
    </source>
</evidence>
<dbReference type="InterPro" id="IPR018151">
    <property type="entry name" value="TF_GreA/GreB_CS"/>
</dbReference>
<evidence type="ECO:0000256" key="3">
    <source>
        <dbReference type="ARBA" id="ARBA00023015"/>
    </source>
</evidence>
<dbReference type="PANTHER" id="PTHR30437:SF4">
    <property type="entry name" value="TRANSCRIPTION ELONGATION FACTOR GREA"/>
    <property type="match status" value="1"/>
</dbReference>
<keyword evidence="4" id="KW-0238">DNA-binding</keyword>
<evidence type="ECO:0000259" key="8">
    <source>
        <dbReference type="Pfam" id="PF03449"/>
    </source>
</evidence>
<dbReference type="PIRSF" id="PIRSF006092">
    <property type="entry name" value="GreA_GreB"/>
    <property type="match status" value="1"/>
</dbReference>
<dbReference type="Gene3D" id="3.10.50.30">
    <property type="entry name" value="Transcription elongation factor, GreA/GreB, C-terminal domain"/>
    <property type="match status" value="1"/>
</dbReference>
<dbReference type="SUPFAM" id="SSF46557">
    <property type="entry name" value="GreA transcript cleavage protein, N-terminal domain"/>
    <property type="match status" value="1"/>
</dbReference>
<evidence type="ECO:0000256" key="4">
    <source>
        <dbReference type="ARBA" id="ARBA00023125"/>
    </source>
</evidence>
<feature type="domain" description="Transcription elongation factor GreA/GreB C-terminal" evidence="7">
    <location>
        <begin position="94"/>
        <end position="166"/>
    </location>
</feature>
<dbReference type="Pfam" id="PF03449">
    <property type="entry name" value="GreA_GreB_N"/>
    <property type="match status" value="1"/>
</dbReference>
<sequence>MQVPTRRADKLPKTKSDPHITVAKFVELQNKLVRLIKVSRPRASEEVKRLALMGDFSENAGYQLAKSRLRGINYRILDIEDLLKRAEIIEPQKNSDFIQLGNLVTVEVGGRIKKYQILGSNETNPGTGIISHNSPLGSALIGKKVGDVAKIRLTNKTVEYKIIKIE</sequence>
<evidence type="ECO:0000256" key="1">
    <source>
        <dbReference type="ARBA" id="ARBA00008213"/>
    </source>
</evidence>
<dbReference type="GO" id="GO:0032784">
    <property type="term" value="P:regulation of DNA-templated transcription elongation"/>
    <property type="evidence" value="ECO:0007669"/>
    <property type="project" value="InterPro"/>
</dbReference>
<name>A0A2G9ZQY0_9BACT</name>
<gene>
    <name evidence="9" type="ORF">COX21_01190</name>
</gene>
<dbReference type="PROSITE" id="PS00830">
    <property type="entry name" value="GREAB_2"/>
    <property type="match status" value="1"/>
</dbReference>
<evidence type="ECO:0000313" key="9">
    <source>
        <dbReference type="EMBL" id="PIP34758.1"/>
    </source>
</evidence>
<organism evidence="9 10">
    <name type="scientific">Candidatus Falkowbacteria bacterium CG23_combo_of_CG06-09_8_20_14_all_41_10</name>
    <dbReference type="NCBI Taxonomy" id="1974571"/>
    <lineage>
        <taxon>Bacteria</taxon>
        <taxon>Candidatus Falkowiibacteriota</taxon>
    </lineage>
</organism>
<evidence type="ECO:0000313" key="10">
    <source>
        <dbReference type="Proteomes" id="UP000231408"/>
    </source>
</evidence>
<dbReference type="GO" id="GO:0003746">
    <property type="term" value="F:translation elongation factor activity"/>
    <property type="evidence" value="ECO:0007669"/>
    <property type="project" value="UniProtKB-KW"/>
</dbReference>
<comment type="caution">
    <text evidence="9">The sequence shown here is derived from an EMBL/GenBank/DDBJ whole genome shotgun (WGS) entry which is preliminary data.</text>
</comment>
<dbReference type="InterPro" id="IPR023459">
    <property type="entry name" value="Tscrpt_elong_fac_GreA/B_fam"/>
</dbReference>
<dbReference type="InterPro" id="IPR036953">
    <property type="entry name" value="GreA/GreB_C_sf"/>
</dbReference>
<dbReference type="PANTHER" id="PTHR30437">
    <property type="entry name" value="TRANSCRIPTION ELONGATION FACTOR GREA"/>
    <property type="match status" value="1"/>
</dbReference>
<dbReference type="GO" id="GO:0003677">
    <property type="term" value="F:DNA binding"/>
    <property type="evidence" value="ECO:0007669"/>
    <property type="project" value="UniProtKB-KW"/>
</dbReference>
<evidence type="ECO:0000259" key="7">
    <source>
        <dbReference type="Pfam" id="PF01272"/>
    </source>
</evidence>
<evidence type="ECO:0000256" key="5">
    <source>
        <dbReference type="ARBA" id="ARBA00023163"/>
    </source>
</evidence>
<feature type="domain" description="Transcription elongation factor GreA/GreB N-terminal" evidence="8">
    <location>
        <begin position="20"/>
        <end position="88"/>
    </location>
</feature>
<dbReference type="SUPFAM" id="SSF54534">
    <property type="entry name" value="FKBP-like"/>
    <property type="match status" value="1"/>
</dbReference>
<dbReference type="InterPro" id="IPR036805">
    <property type="entry name" value="Tscrpt_elong_fac_GreA/B_N_sf"/>
</dbReference>
<dbReference type="GO" id="GO:0070063">
    <property type="term" value="F:RNA polymerase binding"/>
    <property type="evidence" value="ECO:0007669"/>
    <property type="project" value="InterPro"/>
</dbReference>
<dbReference type="Pfam" id="PF01272">
    <property type="entry name" value="GreA_GreB"/>
    <property type="match status" value="1"/>
</dbReference>
<dbReference type="InterPro" id="IPR022691">
    <property type="entry name" value="Tscrpt_elong_fac_GreA/B_N"/>
</dbReference>
<protein>
    <recommendedName>
        <fullName evidence="2">Transcription elongation factor GreA</fullName>
    </recommendedName>
    <alternativeName>
        <fullName evidence="6">Transcript cleavage factor GreA</fullName>
    </alternativeName>
</protein>
<evidence type="ECO:0000256" key="2">
    <source>
        <dbReference type="ARBA" id="ARBA00013729"/>
    </source>
</evidence>
<dbReference type="Proteomes" id="UP000231408">
    <property type="component" value="Unassembled WGS sequence"/>
</dbReference>
<keyword evidence="5" id="KW-0804">Transcription</keyword>
<accession>A0A2G9ZQY0</accession>
<dbReference type="EMBL" id="PCSE01000035">
    <property type="protein sequence ID" value="PIP34758.1"/>
    <property type="molecule type" value="Genomic_DNA"/>
</dbReference>
<comment type="similarity">
    <text evidence="1">Belongs to the GreA/GreB family.</text>
</comment>